<evidence type="ECO:0000313" key="1">
    <source>
        <dbReference type="EMBL" id="MBW0524400.1"/>
    </source>
</evidence>
<name>A0A9Q3EJY4_9BASI</name>
<accession>A0A9Q3EJY4</accession>
<dbReference type="Proteomes" id="UP000765509">
    <property type="component" value="Unassembled WGS sequence"/>
</dbReference>
<evidence type="ECO:0000313" key="2">
    <source>
        <dbReference type="Proteomes" id="UP000765509"/>
    </source>
</evidence>
<dbReference type="EMBL" id="AVOT02031022">
    <property type="protein sequence ID" value="MBW0524400.1"/>
    <property type="molecule type" value="Genomic_DNA"/>
</dbReference>
<reference evidence="1" key="1">
    <citation type="submission" date="2021-03" db="EMBL/GenBank/DDBJ databases">
        <title>Draft genome sequence of rust myrtle Austropuccinia psidii MF-1, a brazilian biotype.</title>
        <authorList>
            <person name="Quecine M.C."/>
            <person name="Pachon D.M.R."/>
            <person name="Bonatelli M.L."/>
            <person name="Correr F.H."/>
            <person name="Franceschini L.M."/>
            <person name="Leite T.F."/>
            <person name="Margarido G.R.A."/>
            <person name="Almeida C.A."/>
            <person name="Ferrarezi J.A."/>
            <person name="Labate C.A."/>
        </authorList>
    </citation>
    <scope>NUCLEOTIDE SEQUENCE</scope>
    <source>
        <strain evidence="1">MF-1</strain>
    </source>
</reference>
<organism evidence="1 2">
    <name type="scientific">Austropuccinia psidii MF-1</name>
    <dbReference type="NCBI Taxonomy" id="1389203"/>
    <lineage>
        <taxon>Eukaryota</taxon>
        <taxon>Fungi</taxon>
        <taxon>Dikarya</taxon>
        <taxon>Basidiomycota</taxon>
        <taxon>Pucciniomycotina</taxon>
        <taxon>Pucciniomycetes</taxon>
        <taxon>Pucciniales</taxon>
        <taxon>Sphaerophragmiaceae</taxon>
        <taxon>Austropuccinia</taxon>
    </lineage>
</organism>
<protein>
    <submittedName>
        <fullName evidence="1">Uncharacterized protein</fullName>
    </submittedName>
</protein>
<keyword evidence="2" id="KW-1185">Reference proteome</keyword>
<comment type="caution">
    <text evidence="1">The sequence shown here is derived from an EMBL/GenBank/DDBJ whole genome shotgun (WGS) entry which is preliminary data.</text>
</comment>
<gene>
    <name evidence="1" type="ORF">O181_064115</name>
</gene>
<proteinExistence type="predicted"/>
<sequence length="109" mass="12964">MNDHLRKSLFWRTWECQDWFNLQDIEIKNGKITNISISHIVKNAIWDFYWEETIIPAIFSPKGGATKLNTEGWDSFCQEHLFENFKREEGRGGKIIKQELVNKILGQRH</sequence>
<dbReference type="AlphaFoldDB" id="A0A9Q3EJY4"/>